<comment type="caution">
    <text evidence="2">The sequence shown here is derived from an EMBL/GenBank/DDBJ whole genome shotgun (WGS) entry which is preliminary data.</text>
</comment>
<sequence length="415" mass="45271">MAYSTGRVARDGFESGHGRFLVHGSERVEGARLKQLFIPCLTSEANKLLRDSHNFVRAQLQHYGVQYEAKEFTGQGVLLLKKAPSAGKLDKVPAHIEALQIQMHAEWLDMQPAEDLATQPTLAMEKYFLDHTGKPDRTKTGEVIGFPLPVHSSYRVSQICAAIDKVPGLHYANGHGPLTQTIYAGWDYYAVHAAADGHAAKETADADEEADMREEERDAEHKAYLAESKKRRLAPSPVGQYMVDCTAIEKGWDNTDNLTMSIRESGIPNVYQADFDFGILEGVMMLSSVKSALAYFLDDDASDDESGPPATGSKRKATGRGGPVLKVAKTTGGPPTKFFLVLKCRETGEGVINPTPEKGEMTFKGADMASLTGTATLDCDGSDVPFSARKISSSPGSSRDRWENYSWAAYEGARV</sequence>
<dbReference type="GeneID" id="39593654"/>
<protein>
    <submittedName>
        <fullName evidence="2">Uncharacterized protein</fullName>
    </submittedName>
</protein>
<name>A0A427XNN9_9TREE</name>
<dbReference type="AlphaFoldDB" id="A0A427XNN9"/>
<dbReference type="EMBL" id="RSCE01000008">
    <property type="protein sequence ID" value="RSH80531.1"/>
    <property type="molecule type" value="Genomic_DNA"/>
</dbReference>
<organism evidence="2 3">
    <name type="scientific">Apiotrichum porosum</name>
    <dbReference type="NCBI Taxonomy" id="105984"/>
    <lineage>
        <taxon>Eukaryota</taxon>
        <taxon>Fungi</taxon>
        <taxon>Dikarya</taxon>
        <taxon>Basidiomycota</taxon>
        <taxon>Agaricomycotina</taxon>
        <taxon>Tremellomycetes</taxon>
        <taxon>Trichosporonales</taxon>
        <taxon>Trichosporonaceae</taxon>
        <taxon>Apiotrichum</taxon>
    </lineage>
</organism>
<proteinExistence type="predicted"/>
<reference evidence="2 3" key="1">
    <citation type="submission" date="2018-11" db="EMBL/GenBank/DDBJ databases">
        <title>Genome sequence of Apiotrichum porosum DSM 27194.</title>
        <authorList>
            <person name="Aliyu H."/>
            <person name="Gorte O."/>
            <person name="Ochsenreither K."/>
        </authorList>
    </citation>
    <scope>NUCLEOTIDE SEQUENCE [LARGE SCALE GENOMIC DNA]</scope>
    <source>
        <strain evidence="2 3">DSM 27194</strain>
    </source>
</reference>
<dbReference type="Proteomes" id="UP000279236">
    <property type="component" value="Unassembled WGS sequence"/>
</dbReference>
<evidence type="ECO:0000256" key="1">
    <source>
        <dbReference type="SAM" id="MobiDB-lite"/>
    </source>
</evidence>
<accession>A0A427XNN9</accession>
<dbReference type="OrthoDB" id="4630416at2759"/>
<evidence type="ECO:0000313" key="3">
    <source>
        <dbReference type="Proteomes" id="UP000279236"/>
    </source>
</evidence>
<feature type="region of interest" description="Disordered" evidence="1">
    <location>
        <begin position="301"/>
        <end position="328"/>
    </location>
</feature>
<gene>
    <name evidence="2" type="ORF">EHS24_009111</name>
</gene>
<dbReference type="STRING" id="105984.A0A427XNN9"/>
<keyword evidence="3" id="KW-1185">Reference proteome</keyword>
<feature type="region of interest" description="Disordered" evidence="1">
    <location>
        <begin position="200"/>
        <end position="220"/>
    </location>
</feature>
<dbReference type="RefSeq" id="XP_028475478.1">
    <property type="nucleotide sequence ID" value="XM_028624406.1"/>
</dbReference>
<evidence type="ECO:0000313" key="2">
    <source>
        <dbReference type="EMBL" id="RSH80531.1"/>
    </source>
</evidence>